<protein>
    <submittedName>
        <fullName evidence="5">Type VI secretion protein</fullName>
    </submittedName>
</protein>
<evidence type="ECO:0000256" key="1">
    <source>
        <dbReference type="ARBA" id="ARBA00006135"/>
    </source>
</evidence>
<evidence type="ECO:0000313" key="6">
    <source>
        <dbReference type="Proteomes" id="UP000460561"/>
    </source>
</evidence>
<dbReference type="Proteomes" id="UP000460561">
    <property type="component" value="Unassembled WGS sequence"/>
</dbReference>
<dbReference type="OrthoDB" id="7390264at2"/>
<dbReference type="CDD" id="cd06911">
    <property type="entry name" value="VirB9_CagX_TrbG"/>
    <property type="match status" value="1"/>
</dbReference>
<feature type="signal peptide" evidence="4">
    <location>
        <begin position="1"/>
        <end position="22"/>
    </location>
</feature>
<comment type="caution">
    <text evidence="5">The sequence shown here is derived from an EMBL/GenBank/DDBJ whole genome shotgun (WGS) entry which is preliminary data.</text>
</comment>
<organism evidence="5 6">
    <name type="scientific">Altericroceibacterium indicum</name>
    <dbReference type="NCBI Taxonomy" id="374177"/>
    <lineage>
        <taxon>Bacteria</taxon>
        <taxon>Pseudomonadati</taxon>
        <taxon>Pseudomonadota</taxon>
        <taxon>Alphaproteobacteria</taxon>
        <taxon>Sphingomonadales</taxon>
        <taxon>Erythrobacteraceae</taxon>
        <taxon>Altericroceibacterium</taxon>
    </lineage>
</organism>
<keyword evidence="6" id="KW-1185">Reference proteome</keyword>
<evidence type="ECO:0000256" key="4">
    <source>
        <dbReference type="SAM" id="SignalP"/>
    </source>
</evidence>
<dbReference type="Pfam" id="PF03524">
    <property type="entry name" value="CagX"/>
    <property type="match status" value="1"/>
</dbReference>
<dbReference type="AlphaFoldDB" id="A0A845A486"/>
<evidence type="ECO:0000313" key="5">
    <source>
        <dbReference type="EMBL" id="MXP25000.1"/>
    </source>
</evidence>
<feature type="compositionally biased region" description="Basic and acidic residues" evidence="3">
    <location>
        <begin position="244"/>
        <end position="260"/>
    </location>
</feature>
<dbReference type="InterPro" id="IPR010258">
    <property type="entry name" value="Conjugal_tfr_TrbG/VirB9/CagX"/>
</dbReference>
<accession>A0A845A486</accession>
<reference evidence="5 6" key="1">
    <citation type="submission" date="2019-12" db="EMBL/GenBank/DDBJ databases">
        <title>Genomic-based taxomic classification of the family Erythrobacteraceae.</title>
        <authorList>
            <person name="Xu L."/>
        </authorList>
    </citation>
    <scope>NUCLEOTIDE SEQUENCE [LARGE SCALE GENOMIC DNA]</scope>
    <source>
        <strain evidence="5 6">DSM 18604</strain>
    </source>
</reference>
<dbReference type="InterPro" id="IPR038161">
    <property type="entry name" value="VirB9/CagX/TrbG_C_sf"/>
</dbReference>
<dbReference type="RefSeq" id="WP_160738177.1">
    <property type="nucleotide sequence ID" value="NZ_WTYQ01000001.1"/>
</dbReference>
<sequence>MNRGLWTGAALCALTLTNPAHADPRLVNHLYKSDEVVRIQGRVNVQATIEFGDDEHIENVAIGDSNAWQVTPNKRANLLFIKPLEANAKTNMTVVTDQHNYYFDLDASGKATPLYVLAFSYPEKVKTAPQKDMPAPAPNAVEIAAATDPYAVVDPAELNRKWTGAGDAKLLPVEAYDDGDATFLTWPAGRPIPAILVKNQQGTEGPVNFAVRNDVIVVDGVPREIILRSGPNTATLTNNGPVRESSRDTKRSFAHAEEVK</sequence>
<evidence type="ECO:0000256" key="3">
    <source>
        <dbReference type="SAM" id="MobiDB-lite"/>
    </source>
</evidence>
<name>A0A845A486_9SPHN</name>
<evidence type="ECO:0000256" key="2">
    <source>
        <dbReference type="ARBA" id="ARBA00022729"/>
    </source>
</evidence>
<keyword evidence="2 4" id="KW-0732">Signal</keyword>
<comment type="similarity">
    <text evidence="1">Belongs to the TrbG/VirB9 family.</text>
</comment>
<dbReference type="InterPro" id="IPR033645">
    <property type="entry name" value="VirB9/CagX/TrbG_C"/>
</dbReference>
<gene>
    <name evidence="5" type="ORF">GRI39_02920</name>
</gene>
<dbReference type="Gene3D" id="2.60.40.2500">
    <property type="match status" value="1"/>
</dbReference>
<feature type="region of interest" description="Disordered" evidence="3">
    <location>
        <begin position="232"/>
        <end position="260"/>
    </location>
</feature>
<dbReference type="EMBL" id="WTYQ01000001">
    <property type="protein sequence ID" value="MXP25000.1"/>
    <property type="molecule type" value="Genomic_DNA"/>
</dbReference>
<proteinExistence type="inferred from homology"/>
<feature type="chain" id="PRO_5033067208" evidence="4">
    <location>
        <begin position="23"/>
        <end position="260"/>
    </location>
</feature>